<dbReference type="PANTHER" id="PTHR22916:SF51">
    <property type="entry name" value="GLYCOSYLTRANSFERASE EPSH-RELATED"/>
    <property type="match status" value="1"/>
</dbReference>
<comment type="caution">
    <text evidence="4">The sequence shown here is derived from an EMBL/GenBank/DDBJ whole genome shotgun (WGS) entry which is preliminary data.</text>
</comment>
<gene>
    <name evidence="4" type="ORF">BIGA_0884</name>
</gene>
<keyword evidence="2 4" id="KW-0808">Transferase</keyword>
<dbReference type="GO" id="GO:0050501">
    <property type="term" value="F:hyaluronan synthase activity"/>
    <property type="evidence" value="ECO:0007669"/>
    <property type="project" value="UniProtKB-EC"/>
</dbReference>
<evidence type="ECO:0000259" key="3">
    <source>
        <dbReference type="Pfam" id="PF00535"/>
    </source>
</evidence>
<name>A0A087ARN0_9BIFI</name>
<dbReference type="SUPFAM" id="SSF53448">
    <property type="entry name" value="Nucleotide-diphospho-sugar transferases"/>
    <property type="match status" value="1"/>
</dbReference>
<feature type="domain" description="Glycosyltransferase 2-like" evidence="3">
    <location>
        <begin position="6"/>
        <end position="134"/>
    </location>
</feature>
<dbReference type="GO" id="GO:0050510">
    <property type="term" value="F:N-acetylgalactosaminyl-proteoglycan 3-beta-glucuronosyltransferase activity"/>
    <property type="evidence" value="ECO:0007669"/>
    <property type="project" value="UniProtKB-EC"/>
</dbReference>
<dbReference type="EC" id="2.4.1.226" evidence="4"/>
<dbReference type="EC" id="2.4.1.212" evidence="4"/>
<proteinExistence type="predicted"/>
<dbReference type="eggNOG" id="COG0463">
    <property type="taxonomic scope" value="Bacteria"/>
</dbReference>
<keyword evidence="5" id="KW-1185">Reference proteome</keyword>
<dbReference type="PANTHER" id="PTHR22916">
    <property type="entry name" value="GLYCOSYLTRANSFERASE"/>
    <property type="match status" value="1"/>
</dbReference>
<dbReference type="InterPro" id="IPR001173">
    <property type="entry name" value="Glyco_trans_2-like"/>
</dbReference>
<dbReference type="InterPro" id="IPR029044">
    <property type="entry name" value="Nucleotide-diphossugar_trans"/>
</dbReference>
<evidence type="ECO:0000313" key="5">
    <source>
        <dbReference type="Proteomes" id="UP000029046"/>
    </source>
</evidence>
<dbReference type="Pfam" id="PF00535">
    <property type="entry name" value="Glycos_transf_2"/>
    <property type="match status" value="1"/>
</dbReference>
<dbReference type="EMBL" id="JGYX01000002">
    <property type="protein sequence ID" value="KFI61430.1"/>
    <property type="molecule type" value="Genomic_DNA"/>
</dbReference>
<dbReference type="Proteomes" id="UP000029046">
    <property type="component" value="Unassembled WGS sequence"/>
</dbReference>
<keyword evidence="1 4" id="KW-0328">Glycosyltransferase</keyword>
<accession>A0A087ARN0</accession>
<evidence type="ECO:0000256" key="2">
    <source>
        <dbReference type="ARBA" id="ARBA00022679"/>
    </source>
</evidence>
<dbReference type="AlphaFoldDB" id="A0A087ARN0"/>
<protein>
    <submittedName>
        <fullName evidence="4">Glycosyl transferase</fullName>
        <ecNumber evidence="4">2.4.1.212</ecNumber>
        <ecNumber evidence="4">2.4.1.226</ecNumber>
    </submittedName>
</protein>
<reference evidence="4 5" key="1">
    <citation type="submission" date="2014-03" db="EMBL/GenBank/DDBJ databases">
        <title>Genomics of Bifidobacteria.</title>
        <authorList>
            <person name="Ventura M."/>
            <person name="Milani C."/>
            <person name="Lugli G.A."/>
        </authorList>
    </citation>
    <scope>NUCLEOTIDE SEQUENCE [LARGE SCALE GENOMIC DNA]</scope>
    <source>
        <strain evidence="4 5">LMG 11586</strain>
    </source>
</reference>
<dbReference type="Gene3D" id="3.90.550.10">
    <property type="entry name" value="Spore Coat Polysaccharide Biosynthesis Protein SpsA, Chain A"/>
    <property type="match status" value="1"/>
</dbReference>
<dbReference type="RefSeq" id="WP_033507883.1">
    <property type="nucleotide sequence ID" value="NZ_JGYX01000002.1"/>
</dbReference>
<organism evidence="4 5">
    <name type="scientific">Bifidobacterium pullorum subsp. gallinarum</name>
    <dbReference type="NCBI Taxonomy" id="78344"/>
    <lineage>
        <taxon>Bacteria</taxon>
        <taxon>Bacillati</taxon>
        <taxon>Actinomycetota</taxon>
        <taxon>Actinomycetes</taxon>
        <taxon>Bifidobacteriales</taxon>
        <taxon>Bifidobacteriaceae</taxon>
        <taxon>Bifidobacterium</taxon>
    </lineage>
</organism>
<sequence>MKPLVSIIVAIYKSEKFLDKLIKSLINQTYDNIEIILVDDGSPDKSGEICDYWASCDKRIRVIHKVNGGACEARNEGLKAVTGDYISIIDGDDWLEPEYVEYLINMIDKTGAQMAMTDAIFTTRDREQVKHDRIKVITAEEATADILYPIIPIGPWNKLYSTKLIKDNNITFCTPWSGEGLYFSVMAAQYANRIALGHRKIYNYRLNNTNSGLTHYNVQIGINALYNIKNIGENLRVRTKKTVHAVNWHIWKNYNYLLFLIIATNSIEENKTLYNDCLKNIRCRLPRVLLESDFGPRNKAKMLFTGIFPRTKAKIDLKNQLQARSKDHME</sequence>
<dbReference type="OrthoDB" id="3171021at2"/>
<dbReference type="CDD" id="cd00761">
    <property type="entry name" value="Glyco_tranf_GTA_type"/>
    <property type="match status" value="1"/>
</dbReference>
<evidence type="ECO:0000313" key="4">
    <source>
        <dbReference type="EMBL" id="KFI61430.1"/>
    </source>
</evidence>
<evidence type="ECO:0000256" key="1">
    <source>
        <dbReference type="ARBA" id="ARBA00022676"/>
    </source>
</evidence>